<comment type="caution">
    <text evidence="12">The sequence shown here is derived from an EMBL/GenBank/DDBJ whole genome shotgun (WGS) entry which is preliminary data.</text>
</comment>
<feature type="signal peptide" evidence="10">
    <location>
        <begin position="1"/>
        <end position="22"/>
    </location>
</feature>
<dbReference type="InterPro" id="IPR051045">
    <property type="entry name" value="TonB-dependent_transducer"/>
</dbReference>
<organism evidence="12 13">
    <name type="scientific">Pelagicoccus albus</name>
    <dbReference type="NCBI Taxonomy" id="415222"/>
    <lineage>
        <taxon>Bacteria</taxon>
        <taxon>Pseudomonadati</taxon>
        <taxon>Verrucomicrobiota</taxon>
        <taxon>Opitutia</taxon>
        <taxon>Puniceicoccales</taxon>
        <taxon>Pelagicoccaceae</taxon>
        <taxon>Pelagicoccus</taxon>
    </lineage>
</organism>
<keyword evidence="6" id="KW-0812">Transmembrane</keyword>
<dbReference type="NCBIfam" id="TIGR01352">
    <property type="entry name" value="tonB_Cterm"/>
    <property type="match status" value="1"/>
</dbReference>
<keyword evidence="13" id="KW-1185">Reference proteome</keyword>
<dbReference type="GO" id="GO:0031992">
    <property type="term" value="F:energy transducer activity"/>
    <property type="evidence" value="ECO:0007669"/>
    <property type="project" value="TreeGrafter"/>
</dbReference>
<evidence type="ECO:0000256" key="5">
    <source>
        <dbReference type="ARBA" id="ARBA00022519"/>
    </source>
</evidence>
<gene>
    <name evidence="12" type="ORF">H5P27_00775</name>
</gene>
<keyword evidence="3" id="KW-0813">Transport</keyword>
<dbReference type="AlphaFoldDB" id="A0A7X1E8A6"/>
<evidence type="ECO:0000256" key="9">
    <source>
        <dbReference type="ARBA" id="ARBA00023136"/>
    </source>
</evidence>
<evidence type="ECO:0000259" key="11">
    <source>
        <dbReference type="PROSITE" id="PS52015"/>
    </source>
</evidence>
<dbReference type="SUPFAM" id="SSF74653">
    <property type="entry name" value="TolA/TonB C-terminal domain"/>
    <property type="match status" value="1"/>
</dbReference>
<evidence type="ECO:0000256" key="3">
    <source>
        <dbReference type="ARBA" id="ARBA00022448"/>
    </source>
</evidence>
<evidence type="ECO:0000256" key="8">
    <source>
        <dbReference type="ARBA" id="ARBA00022989"/>
    </source>
</evidence>
<dbReference type="Proteomes" id="UP000526501">
    <property type="component" value="Unassembled WGS sequence"/>
</dbReference>
<keyword evidence="10" id="KW-0732">Signal</keyword>
<feature type="domain" description="TonB C-terminal" evidence="11">
    <location>
        <begin position="36"/>
        <end position="131"/>
    </location>
</feature>
<keyword evidence="7" id="KW-0653">Protein transport</keyword>
<dbReference type="InterPro" id="IPR006260">
    <property type="entry name" value="TonB/TolA_C"/>
</dbReference>
<evidence type="ECO:0000256" key="1">
    <source>
        <dbReference type="ARBA" id="ARBA00004383"/>
    </source>
</evidence>
<keyword evidence="9" id="KW-0472">Membrane</keyword>
<proteinExistence type="inferred from homology"/>
<dbReference type="GO" id="GO:0055085">
    <property type="term" value="P:transmembrane transport"/>
    <property type="evidence" value="ECO:0007669"/>
    <property type="project" value="InterPro"/>
</dbReference>
<dbReference type="EMBL" id="JACHVC010000001">
    <property type="protein sequence ID" value="MBC2604582.1"/>
    <property type="molecule type" value="Genomic_DNA"/>
</dbReference>
<reference evidence="12 13" key="1">
    <citation type="submission" date="2020-07" db="EMBL/GenBank/DDBJ databases">
        <authorList>
            <person name="Feng X."/>
        </authorList>
    </citation>
    <scope>NUCLEOTIDE SEQUENCE [LARGE SCALE GENOMIC DNA]</scope>
    <source>
        <strain evidence="12 13">JCM23202</strain>
    </source>
</reference>
<evidence type="ECO:0000256" key="4">
    <source>
        <dbReference type="ARBA" id="ARBA00022475"/>
    </source>
</evidence>
<keyword evidence="4" id="KW-1003">Cell membrane</keyword>
<feature type="chain" id="PRO_5031284856" evidence="10">
    <location>
        <begin position="23"/>
        <end position="135"/>
    </location>
</feature>
<dbReference type="InterPro" id="IPR037682">
    <property type="entry name" value="TonB_C"/>
</dbReference>
<name>A0A7X1E8A6_9BACT</name>
<keyword evidence="8" id="KW-1133">Transmembrane helix</keyword>
<evidence type="ECO:0000256" key="7">
    <source>
        <dbReference type="ARBA" id="ARBA00022927"/>
    </source>
</evidence>
<dbReference type="GO" id="GO:0015031">
    <property type="term" value="P:protein transport"/>
    <property type="evidence" value="ECO:0007669"/>
    <property type="project" value="UniProtKB-KW"/>
</dbReference>
<evidence type="ECO:0000256" key="2">
    <source>
        <dbReference type="ARBA" id="ARBA00006555"/>
    </source>
</evidence>
<evidence type="ECO:0000256" key="10">
    <source>
        <dbReference type="SAM" id="SignalP"/>
    </source>
</evidence>
<evidence type="ECO:0000313" key="12">
    <source>
        <dbReference type="EMBL" id="MBC2604582.1"/>
    </source>
</evidence>
<protein>
    <submittedName>
        <fullName evidence="12">Energy transducer TonB</fullName>
    </submittedName>
</protein>
<dbReference type="PANTHER" id="PTHR33446:SF2">
    <property type="entry name" value="PROTEIN TONB"/>
    <property type="match status" value="1"/>
</dbReference>
<evidence type="ECO:0000256" key="6">
    <source>
        <dbReference type="ARBA" id="ARBA00022692"/>
    </source>
</evidence>
<accession>A0A7X1E8A6</accession>
<comment type="similarity">
    <text evidence="2">Belongs to the TonB family.</text>
</comment>
<dbReference type="GO" id="GO:0098797">
    <property type="term" value="C:plasma membrane protein complex"/>
    <property type="evidence" value="ECO:0007669"/>
    <property type="project" value="TreeGrafter"/>
</dbReference>
<comment type="subcellular location">
    <subcellularLocation>
        <location evidence="1">Cell inner membrane</location>
        <topology evidence="1">Single-pass membrane protein</topology>
        <orientation evidence="1">Periplasmic side</orientation>
    </subcellularLocation>
</comment>
<dbReference type="PANTHER" id="PTHR33446">
    <property type="entry name" value="PROTEIN TONB-RELATED"/>
    <property type="match status" value="1"/>
</dbReference>
<dbReference type="RefSeq" id="WP_185658473.1">
    <property type="nucleotide sequence ID" value="NZ_CAWPOO010000001.1"/>
</dbReference>
<dbReference type="PROSITE" id="PS52015">
    <property type="entry name" value="TONB_CTD"/>
    <property type="match status" value="1"/>
</dbReference>
<dbReference type="Pfam" id="PF03544">
    <property type="entry name" value="TonB_C"/>
    <property type="match status" value="1"/>
</dbReference>
<sequence length="135" mass="14513">MNIKKIAFIAFAQVAACGAAIAASAEEQAGIDFGIEDQTDAYVLETVTPKYPVEMLQRGIQGSTLLMLRVDEQGEVSDVRVLSSSSPAFSKSAIKSVKNWYFQPGTKNGRAVAQTVTVPVDFLIDDLQMPALASR</sequence>
<keyword evidence="5" id="KW-0997">Cell inner membrane</keyword>
<dbReference type="Gene3D" id="3.30.1150.10">
    <property type="match status" value="1"/>
</dbReference>
<evidence type="ECO:0000313" key="13">
    <source>
        <dbReference type="Proteomes" id="UP000526501"/>
    </source>
</evidence>